<proteinExistence type="predicted"/>
<dbReference type="EMBL" id="JBJKFK010006104">
    <property type="protein sequence ID" value="KAL3307976.1"/>
    <property type="molecule type" value="Genomic_DNA"/>
</dbReference>
<dbReference type="Gene3D" id="1.20.1070.10">
    <property type="entry name" value="Rhodopsin 7-helix transmembrane proteins"/>
    <property type="match status" value="1"/>
</dbReference>
<keyword evidence="7" id="KW-0807">Transducer</keyword>
<evidence type="ECO:0000256" key="2">
    <source>
        <dbReference type="ARBA" id="ARBA00022692"/>
    </source>
</evidence>
<evidence type="ECO:0000256" key="8">
    <source>
        <dbReference type="SAM" id="MobiDB-lite"/>
    </source>
</evidence>
<evidence type="ECO:0000256" key="1">
    <source>
        <dbReference type="ARBA" id="ARBA00004141"/>
    </source>
</evidence>
<dbReference type="GO" id="GO:0016020">
    <property type="term" value="C:membrane"/>
    <property type="evidence" value="ECO:0007669"/>
    <property type="project" value="UniProtKB-SubCell"/>
</dbReference>
<feature type="transmembrane region" description="Helical" evidence="9">
    <location>
        <begin position="37"/>
        <end position="61"/>
    </location>
</feature>
<keyword evidence="6" id="KW-0675">Receptor</keyword>
<gene>
    <name evidence="10" type="ORF">Ciccas_013499</name>
</gene>
<evidence type="ECO:0000256" key="3">
    <source>
        <dbReference type="ARBA" id="ARBA00022989"/>
    </source>
</evidence>
<keyword evidence="5 9" id="KW-0472">Membrane</keyword>
<evidence type="ECO:0000256" key="7">
    <source>
        <dbReference type="ARBA" id="ARBA00023224"/>
    </source>
</evidence>
<sequence>MIKMMIVASLLYGILQLPKHAMYIYMQVKEYEVYNGLLLWNCFILLGVSSSCYNPIIYAWMNRQYRIGFVQALGPMCPAKWRLKYRSSVNQRSNLYKVEERTVNPQPRDLQSSSSQYCAANAYKK</sequence>
<evidence type="ECO:0000313" key="10">
    <source>
        <dbReference type="EMBL" id="KAL3307976.1"/>
    </source>
</evidence>
<evidence type="ECO:0000313" key="11">
    <source>
        <dbReference type="Proteomes" id="UP001626550"/>
    </source>
</evidence>
<dbReference type="GO" id="GO:0004930">
    <property type="term" value="F:G protein-coupled receptor activity"/>
    <property type="evidence" value="ECO:0007669"/>
    <property type="project" value="UniProtKB-KW"/>
</dbReference>
<evidence type="ECO:0000256" key="5">
    <source>
        <dbReference type="ARBA" id="ARBA00023136"/>
    </source>
</evidence>
<dbReference type="PANTHER" id="PTHR45695:SF9">
    <property type="entry name" value="LEUCOKININ RECEPTOR"/>
    <property type="match status" value="1"/>
</dbReference>
<evidence type="ECO:0000256" key="9">
    <source>
        <dbReference type="SAM" id="Phobius"/>
    </source>
</evidence>
<feature type="region of interest" description="Disordered" evidence="8">
    <location>
        <begin position="100"/>
        <end position="125"/>
    </location>
</feature>
<dbReference type="AlphaFoldDB" id="A0ABD2PNH8"/>
<comment type="caution">
    <text evidence="10">The sequence shown here is derived from an EMBL/GenBank/DDBJ whole genome shotgun (WGS) entry which is preliminary data.</text>
</comment>
<evidence type="ECO:0000256" key="6">
    <source>
        <dbReference type="ARBA" id="ARBA00023170"/>
    </source>
</evidence>
<evidence type="ECO:0008006" key="12">
    <source>
        <dbReference type="Google" id="ProtNLM"/>
    </source>
</evidence>
<keyword evidence="4" id="KW-0297">G-protein coupled receptor</keyword>
<dbReference type="SUPFAM" id="SSF81321">
    <property type="entry name" value="Family A G protein-coupled receptor-like"/>
    <property type="match status" value="1"/>
</dbReference>
<dbReference type="PRINTS" id="PR00237">
    <property type="entry name" value="GPCRRHODOPSN"/>
</dbReference>
<dbReference type="InterPro" id="IPR000276">
    <property type="entry name" value="GPCR_Rhodpsn"/>
</dbReference>
<name>A0ABD2PNH8_9PLAT</name>
<dbReference type="PANTHER" id="PTHR45695">
    <property type="entry name" value="LEUCOKININ RECEPTOR-RELATED"/>
    <property type="match status" value="1"/>
</dbReference>
<keyword evidence="2 9" id="KW-0812">Transmembrane</keyword>
<comment type="subcellular location">
    <subcellularLocation>
        <location evidence="1">Membrane</location>
        <topology evidence="1">Multi-pass membrane protein</topology>
    </subcellularLocation>
</comment>
<keyword evidence="3 9" id="KW-1133">Transmembrane helix</keyword>
<keyword evidence="11" id="KW-1185">Reference proteome</keyword>
<dbReference type="Proteomes" id="UP001626550">
    <property type="component" value="Unassembled WGS sequence"/>
</dbReference>
<organism evidence="10 11">
    <name type="scientific">Cichlidogyrus casuarinus</name>
    <dbReference type="NCBI Taxonomy" id="1844966"/>
    <lineage>
        <taxon>Eukaryota</taxon>
        <taxon>Metazoa</taxon>
        <taxon>Spiralia</taxon>
        <taxon>Lophotrochozoa</taxon>
        <taxon>Platyhelminthes</taxon>
        <taxon>Monogenea</taxon>
        <taxon>Monopisthocotylea</taxon>
        <taxon>Dactylogyridea</taxon>
        <taxon>Ancyrocephalidae</taxon>
        <taxon>Cichlidogyrus</taxon>
    </lineage>
</organism>
<feature type="compositionally biased region" description="Polar residues" evidence="8">
    <location>
        <begin position="103"/>
        <end position="118"/>
    </location>
</feature>
<accession>A0ABD2PNH8</accession>
<evidence type="ECO:0000256" key="4">
    <source>
        <dbReference type="ARBA" id="ARBA00023040"/>
    </source>
</evidence>
<protein>
    <recommendedName>
        <fullName evidence="12">G-protein coupled receptors family 1 profile domain-containing protein</fullName>
    </recommendedName>
</protein>
<reference evidence="10 11" key="1">
    <citation type="submission" date="2024-11" db="EMBL/GenBank/DDBJ databases">
        <title>Adaptive evolution of stress response genes in parasites aligns with host niche diversity.</title>
        <authorList>
            <person name="Hahn C."/>
            <person name="Resl P."/>
        </authorList>
    </citation>
    <scope>NUCLEOTIDE SEQUENCE [LARGE SCALE GENOMIC DNA]</scope>
    <source>
        <strain evidence="10">EGGRZ-B1_66</strain>
        <tissue evidence="10">Body</tissue>
    </source>
</reference>